<keyword evidence="3" id="KW-0378">Hydrolase</keyword>
<dbReference type="GO" id="GO:0004559">
    <property type="term" value="F:alpha-mannosidase activity"/>
    <property type="evidence" value="ECO:0007669"/>
    <property type="project" value="InterPro"/>
</dbReference>
<dbReference type="InterPro" id="IPR011013">
    <property type="entry name" value="Gal_mutarotase_sf_dom"/>
</dbReference>
<dbReference type="RefSeq" id="WP_203846825.1">
    <property type="nucleotide sequence ID" value="NZ_BAAAVW010000009.1"/>
</dbReference>
<keyword evidence="4" id="KW-0326">Glycosidase</keyword>
<dbReference type="Gene3D" id="3.20.110.10">
    <property type="entry name" value="Glycoside hydrolase 38, N terminal domain"/>
    <property type="match status" value="1"/>
</dbReference>
<reference evidence="6" key="1">
    <citation type="submission" date="2021-01" db="EMBL/GenBank/DDBJ databases">
        <title>Whole genome shotgun sequence of Dactylosporangium siamense NBRC 106093.</title>
        <authorList>
            <person name="Komaki H."/>
            <person name="Tamura T."/>
        </authorList>
    </citation>
    <scope>NUCLEOTIDE SEQUENCE</scope>
    <source>
        <strain evidence="6">NBRC 106093</strain>
    </source>
</reference>
<comment type="similarity">
    <text evidence="1">Belongs to the glycosyl hydrolase 38 family.</text>
</comment>
<dbReference type="SMART" id="SM00872">
    <property type="entry name" value="Alpha-mann_mid"/>
    <property type="match status" value="1"/>
</dbReference>
<dbReference type="Gene3D" id="2.70.98.30">
    <property type="entry name" value="Golgi alpha-mannosidase II, domain 4"/>
    <property type="match status" value="2"/>
</dbReference>
<evidence type="ECO:0000313" key="6">
    <source>
        <dbReference type="EMBL" id="GIG45019.1"/>
    </source>
</evidence>
<keyword evidence="7" id="KW-1185">Reference proteome</keyword>
<evidence type="ECO:0000313" key="7">
    <source>
        <dbReference type="Proteomes" id="UP000660611"/>
    </source>
</evidence>
<dbReference type="InterPro" id="IPR028995">
    <property type="entry name" value="Glyco_hydro_57/38_cen_sf"/>
</dbReference>
<dbReference type="InterPro" id="IPR011682">
    <property type="entry name" value="Glyco_hydro_38_C"/>
</dbReference>
<dbReference type="SUPFAM" id="SSF88713">
    <property type="entry name" value="Glycoside hydrolase/deacetylase"/>
    <property type="match status" value="1"/>
</dbReference>
<dbReference type="InterPro" id="IPR000602">
    <property type="entry name" value="Glyco_hydro_38_N"/>
</dbReference>
<dbReference type="PANTHER" id="PTHR46017">
    <property type="entry name" value="ALPHA-MANNOSIDASE 2C1"/>
    <property type="match status" value="1"/>
</dbReference>
<dbReference type="SUPFAM" id="SSF88688">
    <property type="entry name" value="Families 57/38 glycoside transferase middle domain"/>
    <property type="match status" value="1"/>
</dbReference>
<evidence type="ECO:0000256" key="4">
    <source>
        <dbReference type="ARBA" id="ARBA00023295"/>
    </source>
</evidence>
<dbReference type="GO" id="GO:0046872">
    <property type="term" value="F:metal ion binding"/>
    <property type="evidence" value="ECO:0007669"/>
    <property type="project" value="UniProtKB-KW"/>
</dbReference>
<dbReference type="Pfam" id="PF07748">
    <property type="entry name" value="Glyco_hydro_38C"/>
    <property type="match status" value="1"/>
</dbReference>
<sequence length="1294" mass="138583">MNVESTELFAGTEDDPLQIVRVTGAPPGEVTVRGPGVATAFTRGDEVAVRTSHPAGARVPLEVLVNGAPTGGTGELVVAEPGWTVHMIPHFHYDPVWWNTQAAYTSEWDRTDEPGSPRLDFQRAGFDLVRAHLAAAEHDPDYRFVLAEVDYLKPYWDTFPEDRATIRDLLRRDRLEIVGGTWNEPNGNLTSAELTARNVVYGTGFQRDIMGADPATAWQLDVFGHDPQFPGMMADAGLTSSSWARGPFHQWGPMLTRIGSWDDPPTDPDGMQFPSEFEWLSPSGRGVLTAYMTNHYSAGWWMDYAPTLEAACDAVYRIFLQLKQVAATKHVLLPVGADYSPPNRWVTRIHRDWPTRYVWPRLQCSLPKDFFAAVRATPGFSPSPQTRDMNPVYTGKDVSYIDTKQAHRAAELLTQDAEQWATFAGLLGAPYPETVLDVAWRQLVYGAHHDAITGTESDQVYLDLLAGWREAHTLAGAVHDGALQHIADRVDGGGRSVTVFNPSAWPRTDLVDVATPGVRPVDDGGVPLPCLSYPGGVRFLARDVPSLGYRTWRLVPGDADRWTAAAGTEIANEHHVVSVDPDRGGAIDRIHSVAEGRDLLAPGRVANELVVYDEYVEQPVFKEGPWHLLPNGRVAGSAAAPAGSVLRETSPLGERLTVTGTVGPAAYTQQITLWHGVDRVDCTTHLDRWDGTDQLLRVRFPLPVGGGRPVYEVGDAVIGRGFGFPDVDTAEHPWTLDNPAYTWFGAGSTARIRVTDPSTGRRTLHAVGVADVVVPALDDAAPLARDLLIALARVGVTATTSVAAGARYGLLAVDSNLPDFRIAVGGPSSNPFTAAVLDAAPSYFRELLTGQHLVWVPAARPLREVWTPTGDLTGVRDLPVLIVAGGLSDLVADCADAVIDVVQPTTDAGLEDRTVALLNRGIPGCCVDVDGTLHLSLLRSCTGWPSGVWIDPPRRTTPDGTGFQLQHWTHTFEYALVTGAGDWRDNDLVRRGHAFNHPLRAVTTDGAGDLPAVASLLSVEPPGAAVVTAVKPTGNPLATGRIPGPRSTVTVRLYEPNGRAADVTLGRPMSRTDLLEGPGVPVPVLRLRGAEIATVTVDLGGPIVPAPVGDDVVSDARSWLTNRGVPAGGALPFSVHLDDAGTATVTSDLVEDTITATVALGETTHTVTVPPLGAATVPGPALAVRATVPGLGTVTDVRTGQPAFEVDLDTDDIVVPAGGTATLDVRVLPATDLPFGVELQPLGPPEIWAWTTIVAGTVVIRPPAHQRPGTWWLLVKALGGGTPVYSPTVRITVT</sequence>
<accession>A0A919PJS8</accession>
<evidence type="ECO:0000259" key="5">
    <source>
        <dbReference type="SMART" id="SM00872"/>
    </source>
</evidence>
<dbReference type="GO" id="GO:0006013">
    <property type="term" value="P:mannose metabolic process"/>
    <property type="evidence" value="ECO:0007669"/>
    <property type="project" value="InterPro"/>
</dbReference>
<comment type="caution">
    <text evidence="6">The sequence shown here is derived from an EMBL/GenBank/DDBJ whole genome shotgun (WGS) entry which is preliminary data.</text>
</comment>
<feature type="domain" description="Glycoside hydrolase family 38 central" evidence="5">
    <location>
        <begin position="398"/>
        <end position="468"/>
    </location>
</feature>
<gene>
    <name evidence="6" type="ORF">Dsi01nite_030600</name>
</gene>
<dbReference type="Pfam" id="PF01074">
    <property type="entry name" value="Glyco_hydro_38N"/>
    <property type="match status" value="1"/>
</dbReference>
<dbReference type="InterPro" id="IPR027291">
    <property type="entry name" value="Glyco_hydro_38_N_sf"/>
</dbReference>
<evidence type="ECO:0000256" key="3">
    <source>
        <dbReference type="ARBA" id="ARBA00022801"/>
    </source>
</evidence>
<name>A0A919PJS8_9ACTN</name>
<dbReference type="InterPro" id="IPR011330">
    <property type="entry name" value="Glyco_hydro/deAcase_b/a-brl"/>
</dbReference>
<dbReference type="InterPro" id="IPR015341">
    <property type="entry name" value="Glyco_hydro_38_cen"/>
</dbReference>
<dbReference type="PANTHER" id="PTHR46017:SF1">
    <property type="entry name" value="ALPHA-MANNOSIDASE 2C1"/>
    <property type="match status" value="1"/>
</dbReference>
<dbReference type="Pfam" id="PF09261">
    <property type="entry name" value="Alpha-mann_mid"/>
    <property type="match status" value="1"/>
</dbReference>
<organism evidence="6 7">
    <name type="scientific">Dactylosporangium siamense</name>
    <dbReference type="NCBI Taxonomy" id="685454"/>
    <lineage>
        <taxon>Bacteria</taxon>
        <taxon>Bacillati</taxon>
        <taxon>Actinomycetota</taxon>
        <taxon>Actinomycetes</taxon>
        <taxon>Micromonosporales</taxon>
        <taxon>Micromonosporaceae</taxon>
        <taxon>Dactylosporangium</taxon>
    </lineage>
</organism>
<evidence type="ECO:0000256" key="1">
    <source>
        <dbReference type="ARBA" id="ARBA00009792"/>
    </source>
</evidence>
<proteinExistence type="inferred from homology"/>
<dbReference type="SUPFAM" id="SSF74650">
    <property type="entry name" value="Galactose mutarotase-like"/>
    <property type="match status" value="2"/>
</dbReference>
<dbReference type="InterPro" id="IPR037094">
    <property type="entry name" value="Glyco_hydro_38_cen_sf"/>
</dbReference>
<protein>
    <submittedName>
        <fullName evidence="6">Alpha-mannosidase</fullName>
    </submittedName>
</protein>
<keyword evidence="2" id="KW-0479">Metal-binding</keyword>
<dbReference type="Gene3D" id="1.20.1270.50">
    <property type="entry name" value="Glycoside hydrolase family 38, central domain"/>
    <property type="match status" value="1"/>
</dbReference>
<dbReference type="CDD" id="cd10786">
    <property type="entry name" value="GH38N_AMII_like"/>
    <property type="match status" value="1"/>
</dbReference>
<dbReference type="EMBL" id="BONQ01000048">
    <property type="protein sequence ID" value="GIG45019.1"/>
    <property type="molecule type" value="Genomic_DNA"/>
</dbReference>
<evidence type="ECO:0000256" key="2">
    <source>
        <dbReference type="ARBA" id="ARBA00022723"/>
    </source>
</evidence>
<dbReference type="GO" id="GO:0030246">
    <property type="term" value="F:carbohydrate binding"/>
    <property type="evidence" value="ECO:0007669"/>
    <property type="project" value="InterPro"/>
</dbReference>
<dbReference type="GO" id="GO:0009313">
    <property type="term" value="P:oligosaccharide catabolic process"/>
    <property type="evidence" value="ECO:0007669"/>
    <property type="project" value="TreeGrafter"/>
</dbReference>
<dbReference type="Proteomes" id="UP000660611">
    <property type="component" value="Unassembled WGS sequence"/>
</dbReference>